<dbReference type="InterPro" id="IPR006186">
    <property type="entry name" value="Ser/Thr-sp_prot-phosphatase"/>
</dbReference>
<feature type="domain" description="Serine/threonine specific protein phosphatases" evidence="3">
    <location>
        <begin position="214"/>
        <end position="492"/>
    </location>
</feature>
<reference evidence="4" key="1">
    <citation type="submission" date="2023-06" db="EMBL/GenBank/DDBJ databases">
        <authorList>
            <person name="Delattre M."/>
        </authorList>
    </citation>
    <scope>NUCLEOTIDE SEQUENCE</scope>
    <source>
        <strain evidence="4">AF72</strain>
    </source>
</reference>
<evidence type="ECO:0000256" key="2">
    <source>
        <dbReference type="SAM" id="SignalP"/>
    </source>
</evidence>
<gene>
    <name evidence="4" type="ORF">MSPICULIGERA_LOCUS6391</name>
</gene>
<dbReference type="SMART" id="SM00156">
    <property type="entry name" value="PP2Ac"/>
    <property type="match status" value="1"/>
</dbReference>
<name>A0AA36CGC5_9BILA</name>
<dbReference type="PRINTS" id="PR00114">
    <property type="entry name" value="STPHPHTASE"/>
</dbReference>
<evidence type="ECO:0000313" key="5">
    <source>
        <dbReference type="Proteomes" id="UP001177023"/>
    </source>
</evidence>
<proteinExistence type="predicted"/>
<dbReference type="InterPro" id="IPR004843">
    <property type="entry name" value="Calcineurin-like_PHP"/>
</dbReference>
<dbReference type="AlphaFoldDB" id="A0AA36CGC5"/>
<sequence>MSLRAPLNGAAAPAFFWLLLICNNNGNPTLPDAEKPPTCNYRPFLCYAYERLNSSYPDWLQQSDEKCTDCTMETPCDNTKTITGHTDGVRPVVVAKCRPQFCKADAAPSNETDCIQPVSVNGEKVFFPFNICPREMITGTPPPRGDPTQLAFAEKGHIALQVKKLPELPKGGDLELNIITEMLHDPVAIARKLFHELAHGYMVSETNGNPRRTFHHEELKALFHHARIIVGGMNGVARVSGSTWIVGDIHGDFNTLARIFAAYSEKASPGQNIVFLGNIVDRGKRQLMSVVLIVAGLVLYPDRIFYVSGNHELPHVHYAYDFCLELIDEEYTESCCQQIRAMFASLPILALIDNRILAMHGGIGPELTRETVDAGFQPSDDMHDDLRIAVLWSDPNHQVKKYAWNRVRETGYFYGEEAIEEIRRELGIQFIVRAHQMMNIGVQFFGDWLISIFTSTWRKPENNPLSADEQTMLRANTREGMHFRNKIIRDEEPNPEIGGILAYDGNNRLSMIHFIPTKYTYNTHADFAKAFERKTATDLAFSENICNRPVWRTAPSSRSHNDATASRTPDAPDDVKDSLSTAPPPTK</sequence>
<accession>A0AA36CGC5</accession>
<dbReference type="GO" id="GO:0005737">
    <property type="term" value="C:cytoplasm"/>
    <property type="evidence" value="ECO:0007669"/>
    <property type="project" value="TreeGrafter"/>
</dbReference>
<feature type="region of interest" description="Disordered" evidence="1">
    <location>
        <begin position="551"/>
        <end position="587"/>
    </location>
</feature>
<dbReference type="PANTHER" id="PTHR11668:SF491">
    <property type="entry name" value="SERINE_THREONINE-PROTEIN PHOSPHATASE"/>
    <property type="match status" value="1"/>
</dbReference>
<dbReference type="Pfam" id="PF00149">
    <property type="entry name" value="Metallophos"/>
    <property type="match status" value="1"/>
</dbReference>
<dbReference type="PANTHER" id="PTHR11668">
    <property type="entry name" value="SERINE/THREONINE PROTEIN PHOSPHATASE"/>
    <property type="match status" value="1"/>
</dbReference>
<dbReference type="Gene3D" id="3.60.21.10">
    <property type="match status" value="1"/>
</dbReference>
<protein>
    <recommendedName>
        <fullName evidence="3">Serine/threonine specific protein phosphatases domain-containing protein</fullName>
    </recommendedName>
</protein>
<feature type="compositionally biased region" description="Polar residues" evidence="1">
    <location>
        <begin position="554"/>
        <end position="567"/>
    </location>
</feature>
<dbReference type="Proteomes" id="UP001177023">
    <property type="component" value="Unassembled WGS sequence"/>
</dbReference>
<comment type="caution">
    <text evidence="4">The sequence shown here is derived from an EMBL/GenBank/DDBJ whole genome shotgun (WGS) entry which is preliminary data.</text>
</comment>
<dbReference type="CDD" id="cd00144">
    <property type="entry name" value="MPP_PPP_family"/>
    <property type="match status" value="1"/>
</dbReference>
<keyword evidence="2" id="KW-0732">Signal</keyword>
<keyword evidence="5" id="KW-1185">Reference proteome</keyword>
<organism evidence="4 5">
    <name type="scientific">Mesorhabditis spiculigera</name>
    <dbReference type="NCBI Taxonomy" id="96644"/>
    <lineage>
        <taxon>Eukaryota</taxon>
        <taxon>Metazoa</taxon>
        <taxon>Ecdysozoa</taxon>
        <taxon>Nematoda</taxon>
        <taxon>Chromadorea</taxon>
        <taxon>Rhabditida</taxon>
        <taxon>Rhabditina</taxon>
        <taxon>Rhabditomorpha</taxon>
        <taxon>Rhabditoidea</taxon>
        <taxon>Rhabditidae</taxon>
        <taxon>Mesorhabditinae</taxon>
        <taxon>Mesorhabditis</taxon>
    </lineage>
</organism>
<dbReference type="InterPro" id="IPR029052">
    <property type="entry name" value="Metallo-depent_PP-like"/>
</dbReference>
<evidence type="ECO:0000259" key="3">
    <source>
        <dbReference type="SMART" id="SM00156"/>
    </source>
</evidence>
<dbReference type="InterPro" id="IPR050341">
    <property type="entry name" value="PP1_catalytic_subunit"/>
</dbReference>
<evidence type="ECO:0000256" key="1">
    <source>
        <dbReference type="SAM" id="MobiDB-lite"/>
    </source>
</evidence>
<dbReference type="GO" id="GO:0004722">
    <property type="term" value="F:protein serine/threonine phosphatase activity"/>
    <property type="evidence" value="ECO:0007669"/>
    <property type="project" value="TreeGrafter"/>
</dbReference>
<feature type="chain" id="PRO_5041372144" description="Serine/threonine specific protein phosphatases domain-containing protein" evidence="2">
    <location>
        <begin position="27"/>
        <end position="587"/>
    </location>
</feature>
<evidence type="ECO:0000313" key="4">
    <source>
        <dbReference type="EMBL" id="CAJ0567856.1"/>
    </source>
</evidence>
<feature type="non-terminal residue" evidence="4">
    <location>
        <position position="587"/>
    </location>
</feature>
<dbReference type="SUPFAM" id="SSF56300">
    <property type="entry name" value="Metallo-dependent phosphatases"/>
    <property type="match status" value="1"/>
</dbReference>
<dbReference type="GO" id="GO:0005634">
    <property type="term" value="C:nucleus"/>
    <property type="evidence" value="ECO:0007669"/>
    <property type="project" value="TreeGrafter"/>
</dbReference>
<dbReference type="EMBL" id="CATQJA010001587">
    <property type="protein sequence ID" value="CAJ0567856.1"/>
    <property type="molecule type" value="Genomic_DNA"/>
</dbReference>
<feature type="signal peptide" evidence="2">
    <location>
        <begin position="1"/>
        <end position="26"/>
    </location>
</feature>